<organism evidence="2 3">
    <name type="scientific">Porphyra umbilicalis</name>
    <name type="common">Purple laver</name>
    <name type="synonym">Red alga</name>
    <dbReference type="NCBI Taxonomy" id="2786"/>
    <lineage>
        <taxon>Eukaryota</taxon>
        <taxon>Rhodophyta</taxon>
        <taxon>Bangiophyceae</taxon>
        <taxon>Bangiales</taxon>
        <taxon>Bangiaceae</taxon>
        <taxon>Porphyra</taxon>
    </lineage>
</organism>
<sequence length="117" mass="12828">MVADKARRGRAVVGWGGGGRGTLWGVAQRQAGSQARAETNPGPRAAGWSSSLSLRFRARFLDQECCVSWGRPKPIFMACEIEGILMSNTSALRSFLKMTRVSTSWRGVRIKKGRSIE</sequence>
<evidence type="ECO:0000313" key="2">
    <source>
        <dbReference type="EMBL" id="OSX70476.1"/>
    </source>
</evidence>
<proteinExistence type="predicted"/>
<dbReference type="AlphaFoldDB" id="A0A1X6NPQ4"/>
<dbReference type="EMBL" id="KV919251">
    <property type="protein sequence ID" value="OSX70476.1"/>
    <property type="molecule type" value="Genomic_DNA"/>
</dbReference>
<gene>
    <name evidence="2" type="ORF">BU14_0745s0004</name>
</gene>
<dbReference type="Proteomes" id="UP000218209">
    <property type="component" value="Unassembled WGS sequence"/>
</dbReference>
<evidence type="ECO:0000313" key="3">
    <source>
        <dbReference type="Proteomes" id="UP000218209"/>
    </source>
</evidence>
<protein>
    <submittedName>
        <fullName evidence="2">Uncharacterized protein</fullName>
    </submittedName>
</protein>
<reference evidence="2 3" key="1">
    <citation type="submission" date="2017-03" db="EMBL/GenBank/DDBJ databases">
        <title>WGS assembly of Porphyra umbilicalis.</title>
        <authorList>
            <person name="Brawley S.H."/>
            <person name="Blouin N.A."/>
            <person name="Ficko-Blean E."/>
            <person name="Wheeler G.L."/>
            <person name="Lohr M."/>
            <person name="Goodson H.V."/>
            <person name="Jenkins J.W."/>
            <person name="Blaby-Haas C.E."/>
            <person name="Helliwell K.E."/>
            <person name="Chan C."/>
            <person name="Marriage T."/>
            <person name="Bhattacharya D."/>
            <person name="Klein A.S."/>
            <person name="Badis Y."/>
            <person name="Brodie J."/>
            <person name="Cao Y."/>
            <person name="Collen J."/>
            <person name="Dittami S.M."/>
            <person name="Gachon C.M."/>
            <person name="Green B.R."/>
            <person name="Karpowicz S."/>
            <person name="Kim J.W."/>
            <person name="Kudahl U."/>
            <person name="Lin S."/>
            <person name="Michel G."/>
            <person name="Mittag M."/>
            <person name="Olson B.J."/>
            <person name="Pangilinan J."/>
            <person name="Peng Y."/>
            <person name="Qiu H."/>
            <person name="Shu S."/>
            <person name="Singer J.T."/>
            <person name="Smith A.G."/>
            <person name="Sprecher B.N."/>
            <person name="Wagner V."/>
            <person name="Wang W."/>
            <person name="Wang Z.-Y."/>
            <person name="Yan J."/>
            <person name="Yarish C."/>
            <person name="Zoeuner-Riek S."/>
            <person name="Zhuang Y."/>
            <person name="Zou Y."/>
            <person name="Lindquist E.A."/>
            <person name="Grimwood J."/>
            <person name="Barry K."/>
            <person name="Rokhsar D.S."/>
            <person name="Schmutz J."/>
            <person name="Stiller J.W."/>
            <person name="Grossman A.R."/>
            <person name="Prochnik S.E."/>
        </authorList>
    </citation>
    <scope>NUCLEOTIDE SEQUENCE [LARGE SCALE GENOMIC DNA]</scope>
    <source>
        <strain evidence="2">4086291</strain>
    </source>
</reference>
<feature type="region of interest" description="Disordered" evidence="1">
    <location>
        <begin position="28"/>
        <end position="48"/>
    </location>
</feature>
<name>A0A1X6NPQ4_PORUM</name>
<evidence type="ECO:0000256" key="1">
    <source>
        <dbReference type="SAM" id="MobiDB-lite"/>
    </source>
</evidence>
<accession>A0A1X6NPQ4</accession>
<keyword evidence="3" id="KW-1185">Reference proteome</keyword>